<keyword evidence="2" id="KW-1185">Reference proteome</keyword>
<accession>A0ABM0GIR2</accession>
<evidence type="ECO:0000313" key="2">
    <source>
        <dbReference type="Proteomes" id="UP000694865"/>
    </source>
</evidence>
<dbReference type="PANTHER" id="PTHR35345:SF1">
    <property type="entry name" value="TELOMERE REPEATS-BINDING BOUQUET FORMATION PROTEIN 2"/>
    <property type="match status" value="1"/>
</dbReference>
<organism evidence="2 3">
    <name type="scientific">Saccoglossus kowalevskii</name>
    <name type="common">Acorn worm</name>
    <dbReference type="NCBI Taxonomy" id="10224"/>
    <lineage>
        <taxon>Eukaryota</taxon>
        <taxon>Metazoa</taxon>
        <taxon>Hemichordata</taxon>
        <taxon>Enteropneusta</taxon>
        <taxon>Harrimaniidae</taxon>
        <taxon>Saccoglossus</taxon>
    </lineage>
</organism>
<protein>
    <submittedName>
        <fullName evidence="3">Uncharacterized protein C15orf43 homolog</fullName>
    </submittedName>
</protein>
<evidence type="ECO:0000313" key="3">
    <source>
        <dbReference type="RefSeq" id="XP_002730738.1"/>
    </source>
</evidence>
<dbReference type="InterPro" id="IPR028065">
    <property type="entry name" value="TERB2"/>
</dbReference>
<dbReference type="PANTHER" id="PTHR35345">
    <property type="entry name" value="TELOMERE REPEATS-BINDING BOUQUET FORMATION PROTEIN 2"/>
    <property type="match status" value="1"/>
</dbReference>
<evidence type="ECO:0000256" key="1">
    <source>
        <dbReference type="SAM" id="MobiDB-lite"/>
    </source>
</evidence>
<proteinExistence type="predicted"/>
<dbReference type="RefSeq" id="XP_002730738.1">
    <property type="nucleotide sequence ID" value="XM_002730692.2"/>
</dbReference>
<gene>
    <name evidence="3" type="primary">LOC100377156</name>
</gene>
<dbReference type="Proteomes" id="UP000694865">
    <property type="component" value="Unplaced"/>
</dbReference>
<sequence>MGDLFKEKSAWFSNSVKKRRKETWVQEGGIFADRNTAKFLFSEDSMAEDTQWIFSSTLYSDNAIAVFHASYIDACCREKSLNDVVLGKYFLPPAEMYELTRMQGGFEWEKQQDIPTEDNKTEGTDNEPDRSSTHKRHSSECVKCLESRNATKQNFPHIDDLPAVTGELVDFIPGQHGFTVRHVR</sequence>
<reference evidence="3" key="1">
    <citation type="submission" date="2025-08" db="UniProtKB">
        <authorList>
            <consortium name="RefSeq"/>
        </authorList>
    </citation>
    <scope>IDENTIFICATION</scope>
    <source>
        <tissue evidence="3">Testes</tissue>
    </source>
</reference>
<dbReference type="GeneID" id="100377156"/>
<dbReference type="Pfam" id="PF15101">
    <property type="entry name" value="TERB2"/>
    <property type="match status" value="1"/>
</dbReference>
<feature type="region of interest" description="Disordered" evidence="1">
    <location>
        <begin position="108"/>
        <end position="138"/>
    </location>
</feature>
<name>A0ABM0GIR2_SACKO</name>